<gene>
    <name evidence="4" type="ORF">SAMN05216226_10310</name>
</gene>
<dbReference type="EMBL" id="FNFC01000003">
    <property type="protein sequence ID" value="SDJ39639.1"/>
    <property type="molecule type" value="Genomic_DNA"/>
</dbReference>
<dbReference type="STRING" id="890420.SAMN05216226_10310"/>
<feature type="compositionally biased region" description="Acidic residues" evidence="1">
    <location>
        <begin position="460"/>
        <end position="477"/>
    </location>
</feature>
<dbReference type="InterPro" id="IPR058604">
    <property type="entry name" value="DUF8167_3rd"/>
</dbReference>
<feature type="transmembrane region" description="Helical" evidence="2">
    <location>
        <begin position="40"/>
        <end position="58"/>
    </location>
</feature>
<dbReference type="Pfam" id="PF26502">
    <property type="entry name" value="DUF8167_2nd"/>
    <property type="match status" value="1"/>
</dbReference>
<reference evidence="4 5" key="1">
    <citation type="submission" date="2016-10" db="EMBL/GenBank/DDBJ databases">
        <authorList>
            <person name="de Groot N.N."/>
        </authorList>
    </citation>
    <scope>NUCLEOTIDE SEQUENCE [LARGE SCALE GENOMIC DNA]</scope>
    <source>
        <strain evidence="4 5">IBRC-M10015</strain>
    </source>
</reference>
<dbReference type="Pfam" id="PF26501">
    <property type="entry name" value="DUF8167"/>
    <property type="match status" value="1"/>
</dbReference>
<dbReference type="GO" id="GO:0008324">
    <property type="term" value="F:monoatomic cation transmembrane transporter activity"/>
    <property type="evidence" value="ECO:0007669"/>
    <property type="project" value="InterPro"/>
</dbReference>
<keyword evidence="2" id="KW-0812">Transmembrane</keyword>
<organism evidence="4 5">
    <name type="scientific">Halovenus aranensis</name>
    <dbReference type="NCBI Taxonomy" id="890420"/>
    <lineage>
        <taxon>Archaea</taxon>
        <taxon>Methanobacteriati</taxon>
        <taxon>Methanobacteriota</taxon>
        <taxon>Stenosarchaea group</taxon>
        <taxon>Halobacteria</taxon>
        <taxon>Halobacteriales</taxon>
        <taxon>Haloarculaceae</taxon>
        <taxon>Halovenus</taxon>
    </lineage>
</organism>
<dbReference type="Pfam" id="PF26503">
    <property type="entry name" value="DUF8167_3rd"/>
    <property type="match status" value="1"/>
</dbReference>
<dbReference type="RefSeq" id="WP_176765230.1">
    <property type="nucleotide sequence ID" value="NZ_FNFC01000003.1"/>
</dbReference>
<evidence type="ECO:0000256" key="1">
    <source>
        <dbReference type="SAM" id="MobiDB-lite"/>
    </source>
</evidence>
<dbReference type="SUPFAM" id="SSF116726">
    <property type="entry name" value="TrkA C-terminal domain-like"/>
    <property type="match status" value="1"/>
</dbReference>
<name>A0A1G8TDH9_9EURY</name>
<feature type="compositionally biased region" description="Acidic residues" evidence="1">
    <location>
        <begin position="531"/>
        <end position="645"/>
    </location>
</feature>
<dbReference type="InterPro" id="IPR006037">
    <property type="entry name" value="RCK_C"/>
</dbReference>
<feature type="transmembrane region" description="Helical" evidence="2">
    <location>
        <begin position="15"/>
        <end position="33"/>
    </location>
</feature>
<dbReference type="PROSITE" id="PS51202">
    <property type="entry name" value="RCK_C"/>
    <property type="match status" value="1"/>
</dbReference>
<dbReference type="InterPro" id="IPR058603">
    <property type="entry name" value="DUF8167_2nd"/>
</dbReference>
<feature type="compositionally biased region" description="Low complexity" evidence="1">
    <location>
        <begin position="396"/>
        <end position="408"/>
    </location>
</feature>
<evidence type="ECO:0000256" key="2">
    <source>
        <dbReference type="SAM" id="Phobius"/>
    </source>
</evidence>
<dbReference type="AlphaFoldDB" id="A0A1G8TDH9"/>
<keyword evidence="2" id="KW-1133">Transmembrane helix</keyword>
<feature type="domain" description="RCK C-terminal" evidence="3">
    <location>
        <begin position="292"/>
        <end position="372"/>
    </location>
</feature>
<keyword evidence="5" id="KW-1185">Reference proteome</keyword>
<proteinExistence type="predicted"/>
<dbReference type="InterPro" id="IPR036721">
    <property type="entry name" value="RCK_C_sf"/>
</dbReference>
<protein>
    <recommendedName>
        <fullName evidence="3">RCK C-terminal domain-containing protein</fullName>
    </recommendedName>
</protein>
<feature type="compositionally biased region" description="Acidic residues" evidence="1">
    <location>
        <begin position="658"/>
        <end position="669"/>
    </location>
</feature>
<dbReference type="Gene3D" id="3.30.70.1450">
    <property type="entry name" value="Regulator of K+ conductance, C-terminal domain"/>
    <property type="match status" value="1"/>
</dbReference>
<keyword evidence="2" id="KW-0472">Membrane</keyword>
<evidence type="ECO:0000313" key="4">
    <source>
        <dbReference type="EMBL" id="SDJ39639.1"/>
    </source>
</evidence>
<dbReference type="GO" id="GO:0006813">
    <property type="term" value="P:potassium ion transport"/>
    <property type="evidence" value="ECO:0007669"/>
    <property type="project" value="InterPro"/>
</dbReference>
<accession>A0A1G8TDH9</accession>
<feature type="compositionally biased region" description="Acidic residues" evidence="1">
    <location>
        <begin position="509"/>
        <end position="523"/>
    </location>
</feature>
<feature type="region of interest" description="Disordered" evidence="1">
    <location>
        <begin position="373"/>
        <end position="680"/>
    </location>
</feature>
<dbReference type="Proteomes" id="UP000198856">
    <property type="component" value="Unassembled WGS sequence"/>
</dbReference>
<sequence length="680" mass="71666">MTSTPDQIVTAATELLGLALLAGALAAVVALGYRWATRERVPLGLAVLAGLAGVAAYLNTTSVLGQVIEGDMGTVQTALFNVGAFLSGGVGAVVGQRWGNAFARDVLHGGEREAVDEEVSRLVKTVGRVTTVTMPHEIDDVVGYDPVSERTRDAIAGRQFVFPRNLTLTELDRRIRTRLKTDFGVGTVDLDLASDGTVDHLAVGSRAAGIGPTLPSATNAVALRADPAFDASTGDVVQVWETDSMRRVLTGELRGVSGDVVTVAINSADTPKVDPTRTYRLVTLPVEDRPAREFASLLRAADESYASVTVEAGSPLHGMPVGALAVAVAAVTPEENGPTTLPPRDYVLEPGETLSVIGLPASLRKLEDAATPLDPALVPDSEPAVATDSQSADTVETAPDPSSESASEPVEETETDPSSIADTVADPDDSPAETAPTDADSGVTAQADSPSFDDLKSEYEEGDGWDEDDDEDEDEPIEQIVESSDSDASVSQSADDGDSSFEDLKSEFESGEADWAESDDEETTAVAQDDPGSDDDLVSLDDADISFDDEDNDDFDGGFDDGDGSGADSPEDDITSLSVEEDDDDGLFDDDSLDDDSLFEDDSADETLFDDDTEDEDLFDDESDDTDEDTEEDDDGGDDDDDDDGGGSTFAQLKEEFESGDADWEDDISDSPGGDMRLDE</sequence>
<dbReference type="InterPro" id="IPR058480">
    <property type="entry name" value="DUF8167_N"/>
</dbReference>
<dbReference type="OrthoDB" id="205214at2157"/>
<evidence type="ECO:0000259" key="3">
    <source>
        <dbReference type="PROSITE" id="PS51202"/>
    </source>
</evidence>
<evidence type="ECO:0000313" key="5">
    <source>
        <dbReference type="Proteomes" id="UP000198856"/>
    </source>
</evidence>